<keyword evidence="3" id="KW-1185">Reference proteome</keyword>
<evidence type="ECO:0000256" key="1">
    <source>
        <dbReference type="SAM" id="MobiDB-lite"/>
    </source>
</evidence>
<proteinExistence type="predicted"/>
<evidence type="ECO:0000313" key="2">
    <source>
        <dbReference type="EMBL" id="KAF9495079.1"/>
    </source>
</evidence>
<dbReference type="AlphaFoldDB" id="A0A9P5ZW66"/>
<dbReference type="OrthoDB" id="5587740at2759"/>
<organism evidence="2 3">
    <name type="scientific">Pleurotus eryngii</name>
    <name type="common">Boletus of the steppes</name>
    <dbReference type="NCBI Taxonomy" id="5323"/>
    <lineage>
        <taxon>Eukaryota</taxon>
        <taxon>Fungi</taxon>
        <taxon>Dikarya</taxon>
        <taxon>Basidiomycota</taxon>
        <taxon>Agaricomycotina</taxon>
        <taxon>Agaricomycetes</taxon>
        <taxon>Agaricomycetidae</taxon>
        <taxon>Agaricales</taxon>
        <taxon>Pleurotineae</taxon>
        <taxon>Pleurotaceae</taxon>
        <taxon>Pleurotus</taxon>
    </lineage>
</organism>
<feature type="compositionally biased region" description="Basic and acidic residues" evidence="1">
    <location>
        <begin position="71"/>
        <end position="89"/>
    </location>
</feature>
<reference evidence="2" key="1">
    <citation type="submission" date="2020-11" db="EMBL/GenBank/DDBJ databases">
        <authorList>
            <consortium name="DOE Joint Genome Institute"/>
            <person name="Ahrendt S."/>
            <person name="Riley R."/>
            <person name="Andreopoulos W."/>
            <person name="Labutti K."/>
            <person name="Pangilinan J."/>
            <person name="Ruiz-Duenas F.J."/>
            <person name="Barrasa J.M."/>
            <person name="Sanchez-Garcia M."/>
            <person name="Camarero S."/>
            <person name="Miyauchi S."/>
            <person name="Serrano A."/>
            <person name="Linde D."/>
            <person name="Babiker R."/>
            <person name="Drula E."/>
            <person name="Ayuso-Fernandez I."/>
            <person name="Pacheco R."/>
            <person name="Padilla G."/>
            <person name="Ferreira P."/>
            <person name="Barriuso J."/>
            <person name="Kellner H."/>
            <person name="Castanera R."/>
            <person name="Alfaro M."/>
            <person name="Ramirez L."/>
            <person name="Pisabarro A.G."/>
            <person name="Kuo A."/>
            <person name="Tritt A."/>
            <person name="Lipzen A."/>
            <person name="He G."/>
            <person name="Yan M."/>
            <person name="Ng V."/>
            <person name="Cullen D."/>
            <person name="Martin F."/>
            <person name="Rosso M.-N."/>
            <person name="Henrissat B."/>
            <person name="Hibbett D."/>
            <person name="Martinez A.T."/>
            <person name="Grigoriev I.V."/>
        </authorList>
    </citation>
    <scope>NUCLEOTIDE SEQUENCE</scope>
    <source>
        <strain evidence="2">ATCC 90797</strain>
    </source>
</reference>
<gene>
    <name evidence="2" type="ORF">BDN71DRAFT_1447955</name>
</gene>
<name>A0A9P5ZW66_PLEER</name>
<evidence type="ECO:0000313" key="3">
    <source>
        <dbReference type="Proteomes" id="UP000807025"/>
    </source>
</evidence>
<accession>A0A9P5ZW66</accession>
<dbReference type="Proteomes" id="UP000807025">
    <property type="component" value="Unassembled WGS sequence"/>
</dbReference>
<feature type="non-terminal residue" evidence="2">
    <location>
        <position position="1"/>
    </location>
</feature>
<protein>
    <submittedName>
        <fullName evidence="2">Uncharacterized protein</fullName>
    </submittedName>
</protein>
<feature type="region of interest" description="Disordered" evidence="1">
    <location>
        <begin position="69"/>
        <end position="112"/>
    </location>
</feature>
<dbReference type="EMBL" id="MU154565">
    <property type="protein sequence ID" value="KAF9495079.1"/>
    <property type="molecule type" value="Genomic_DNA"/>
</dbReference>
<comment type="caution">
    <text evidence="2">The sequence shown here is derived from an EMBL/GenBank/DDBJ whole genome shotgun (WGS) entry which is preliminary data.</text>
</comment>
<sequence>NPMWNTGVWMDEQSIEEEGATTGRLGRFNRRFVGMGGSGKEVNWMEDLCMRSGGTKCGYETSSPILSFGDASRRGALPDRPDDVAHDPAPRGSSHHIGHMVLPSSVDRTKLR</sequence>